<dbReference type="PANTHER" id="PTHR11476:SF7">
    <property type="entry name" value="HISTIDINE--TRNA LIGASE"/>
    <property type="match status" value="1"/>
</dbReference>
<keyword evidence="12" id="KW-1185">Reference proteome</keyword>
<proteinExistence type="inferred from homology"/>
<dbReference type="InterPro" id="IPR041715">
    <property type="entry name" value="HisRS-like_core"/>
</dbReference>
<keyword evidence="6 9" id="KW-0648">Protein biosynthesis</keyword>
<dbReference type="InterPro" id="IPR004516">
    <property type="entry name" value="HisRS/HisZ"/>
</dbReference>
<keyword evidence="5 9" id="KW-0067">ATP-binding</keyword>
<keyword evidence="9" id="KW-0963">Cytoplasm</keyword>
<dbReference type="GO" id="GO:0004821">
    <property type="term" value="F:histidine-tRNA ligase activity"/>
    <property type="evidence" value="ECO:0007669"/>
    <property type="project" value="UniProtKB-EC"/>
</dbReference>
<gene>
    <name evidence="9 11" type="primary">hisS</name>
    <name evidence="11" type="ORF">ACFSKU_02260</name>
</gene>
<dbReference type="InterPro" id="IPR006195">
    <property type="entry name" value="aa-tRNA-synth_II"/>
</dbReference>
<dbReference type="CDD" id="cd00859">
    <property type="entry name" value="HisRS_anticodon"/>
    <property type="match status" value="1"/>
</dbReference>
<comment type="caution">
    <text evidence="11">The sequence shown here is derived from an EMBL/GenBank/DDBJ whole genome shotgun (WGS) entry which is preliminary data.</text>
</comment>
<dbReference type="Pfam" id="PF13393">
    <property type="entry name" value="tRNA-synt_His"/>
    <property type="match status" value="1"/>
</dbReference>
<dbReference type="Proteomes" id="UP001597369">
    <property type="component" value="Unassembled WGS sequence"/>
</dbReference>
<organism evidence="11 12">
    <name type="scientific">Pontibacter silvestris</name>
    <dbReference type="NCBI Taxonomy" id="2305183"/>
    <lineage>
        <taxon>Bacteria</taxon>
        <taxon>Pseudomonadati</taxon>
        <taxon>Bacteroidota</taxon>
        <taxon>Cytophagia</taxon>
        <taxon>Cytophagales</taxon>
        <taxon>Hymenobacteraceae</taxon>
        <taxon>Pontibacter</taxon>
    </lineage>
</organism>
<dbReference type="Pfam" id="PF03129">
    <property type="entry name" value="HGTP_anticodon"/>
    <property type="match status" value="1"/>
</dbReference>
<sequence>MSKEKPSIPKGTRDFGPAVVVKRNYIFGAIKSTFEKFGYLPLETPAMEQLSVLTGKYGDEGDQLIFKILNSGDFLAKTKPEDIEQGSKHLTRKISEKALRYDLTVPFARFVVMNRNEITFPFKRYQIQPVWRADRPQKGRYREFYQCDADVVGTNSLLCEAEIVQMINEVLTNLGLTDFTIKINHRGVLAGIAEAIGEKGKEAEICVAIDKLDKIGKEGVRKELLERGIAGEAVEMLEPLYNLAGTNEDILEQLQNIIGNTSEGQRGLQDLHKVWQYLAGLNSQALTSQNASEAPRLQLEVTLARGLSYYTGCIFEVKVNNVNVGSISGGGRYDNLTGMFGMPDVSGVGFSFGVDRIYDVLEELELFPSSSQVGTKVLIVQFDKESEQFALPLLQQLRDAGVASELYPEAAKLKKQMSYADQKNIPYVLLIGSEEITSGKPQLRNMQTGEQQAVAIETVIAIIKEQEV</sequence>
<evidence type="ECO:0000313" key="12">
    <source>
        <dbReference type="Proteomes" id="UP001597369"/>
    </source>
</evidence>
<dbReference type="NCBIfam" id="TIGR00442">
    <property type="entry name" value="hisS"/>
    <property type="match status" value="1"/>
</dbReference>
<dbReference type="InterPro" id="IPR004154">
    <property type="entry name" value="Anticodon-bd"/>
</dbReference>
<dbReference type="Gene3D" id="3.30.930.10">
    <property type="entry name" value="Bira Bifunctional Protein, Domain 2"/>
    <property type="match status" value="1"/>
</dbReference>
<dbReference type="Gene3D" id="3.40.50.800">
    <property type="entry name" value="Anticodon-binding domain"/>
    <property type="match status" value="1"/>
</dbReference>
<dbReference type="SUPFAM" id="SSF55681">
    <property type="entry name" value="Class II aaRS and biotin synthetases"/>
    <property type="match status" value="1"/>
</dbReference>
<dbReference type="CDD" id="cd00773">
    <property type="entry name" value="HisRS-like_core"/>
    <property type="match status" value="1"/>
</dbReference>
<name>A0ABW4WUQ9_9BACT</name>
<evidence type="ECO:0000256" key="5">
    <source>
        <dbReference type="ARBA" id="ARBA00022840"/>
    </source>
</evidence>
<feature type="domain" description="Aminoacyl-transfer RNA synthetases class-II family profile" evidence="10">
    <location>
        <begin position="1"/>
        <end position="392"/>
    </location>
</feature>
<evidence type="ECO:0000256" key="7">
    <source>
        <dbReference type="ARBA" id="ARBA00023146"/>
    </source>
</evidence>
<keyword evidence="7 9" id="KW-0030">Aminoacyl-tRNA synthetase</keyword>
<comment type="subcellular location">
    <subcellularLocation>
        <location evidence="9">Cytoplasm</location>
    </subcellularLocation>
</comment>
<accession>A0ABW4WUQ9</accession>
<dbReference type="PROSITE" id="PS50862">
    <property type="entry name" value="AA_TRNA_LIGASE_II"/>
    <property type="match status" value="1"/>
</dbReference>
<dbReference type="InterPro" id="IPR045864">
    <property type="entry name" value="aa-tRNA-synth_II/BPL/LPL"/>
</dbReference>
<dbReference type="HAMAP" id="MF_00127">
    <property type="entry name" value="His_tRNA_synth"/>
    <property type="match status" value="1"/>
</dbReference>
<comment type="catalytic activity">
    <reaction evidence="8 9">
        <text>tRNA(His) + L-histidine + ATP = L-histidyl-tRNA(His) + AMP + diphosphate + H(+)</text>
        <dbReference type="Rhea" id="RHEA:17313"/>
        <dbReference type="Rhea" id="RHEA-COMP:9665"/>
        <dbReference type="Rhea" id="RHEA-COMP:9689"/>
        <dbReference type="ChEBI" id="CHEBI:15378"/>
        <dbReference type="ChEBI" id="CHEBI:30616"/>
        <dbReference type="ChEBI" id="CHEBI:33019"/>
        <dbReference type="ChEBI" id="CHEBI:57595"/>
        <dbReference type="ChEBI" id="CHEBI:78442"/>
        <dbReference type="ChEBI" id="CHEBI:78527"/>
        <dbReference type="ChEBI" id="CHEBI:456215"/>
        <dbReference type="EC" id="6.1.1.21"/>
    </reaction>
</comment>
<dbReference type="InterPro" id="IPR036621">
    <property type="entry name" value="Anticodon-bd_dom_sf"/>
</dbReference>
<keyword evidence="3 9" id="KW-0436">Ligase</keyword>
<evidence type="ECO:0000256" key="3">
    <source>
        <dbReference type="ARBA" id="ARBA00022598"/>
    </source>
</evidence>
<dbReference type="InterPro" id="IPR015807">
    <property type="entry name" value="His-tRNA-ligase"/>
</dbReference>
<evidence type="ECO:0000256" key="8">
    <source>
        <dbReference type="ARBA" id="ARBA00047639"/>
    </source>
</evidence>
<evidence type="ECO:0000313" key="11">
    <source>
        <dbReference type="EMBL" id="MFD2065690.1"/>
    </source>
</evidence>
<evidence type="ECO:0000256" key="4">
    <source>
        <dbReference type="ARBA" id="ARBA00022741"/>
    </source>
</evidence>
<evidence type="ECO:0000259" key="10">
    <source>
        <dbReference type="PROSITE" id="PS50862"/>
    </source>
</evidence>
<evidence type="ECO:0000256" key="1">
    <source>
        <dbReference type="ARBA" id="ARBA00008226"/>
    </source>
</evidence>
<dbReference type="EC" id="6.1.1.21" evidence="9"/>
<dbReference type="SUPFAM" id="SSF52954">
    <property type="entry name" value="Class II aaRS ABD-related"/>
    <property type="match status" value="1"/>
</dbReference>
<dbReference type="RefSeq" id="WP_229961939.1">
    <property type="nucleotide sequence ID" value="NZ_JAJJWI010000016.1"/>
</dbReference>
<keyword evidence="4 9" id="KW-0547">Nucleotide-binding</keyword>
<comment type="subunit">
    <text evidence="2 9">Homodimer.</text>
</comment>
<evidence type="ECO:0000256" key="2">
    <source>
        <dbReference type="ARBA" id="ARBA00011738"/>
    </source>
</evidence>
<reference evidence="12" key="1">
    <citation type="journal article" date="2019" name="Int. J. Syst. Evol. Microbiol.">
        <title>The Global Catalogue of Microorganisms (GCM) 10K type strain sequencing project: providing services to taxonomists for standard genome sequencing and annotation.</title>
        <authorList>
            <consortium name="The Broad Institute Genomics Platform"/>
            <consortium name="The Broad Institute Genome Sequencing Center for Infectious Disease"/>
            <person name="Wu L."/>
            <person name="Ma J."/>
        </authorList>
    </citation>
    <scope>NUCLEOTIDE SEQUENCE [LARGE SCALE GENOMIC DNA]</scope>
    <source>
        <strain evidence="12">JCM 16545</strain>
    </source>
</reference>
<comment type="similarity">
    <text evidence="1 9">Belongs to the class-II aminoacyl-tRNA synthetase family.</text>
</comment>
<evidence type="ECO:0000256" key="6">
    <source>
        <dbReference type="ARBA" id="ARBA00022917"/>
    </source>
</evidence>
<dbReference type="EMBL" id="JBHUHV010000008">
    <property type="protein sequence ID" value="MFD2065690.1"/>
    <property type="molecule type" value="Genomic_DNA"/>
</dbReference>
<dbReference type="InterPro" id="IPR033656">
    <property type="entry name" value="HisRS_anticodon"/>
</dbReference>
<evidence type="ECO:0000256" key="9">
    <source>
        <dbReference type="HAMAP-Rule" id="MF_00127"/>
    </source>
</evidence>
<dbReference type="PIRSF" id="PIRSF001549">
    <property type="entry name" value="His-tRNA_synth"/>
    <property type="match status" value="1"/>
</dbReference>
<dbReference type="PANTHER" id="PTHR11476">
    <property type="entry name" value="HISTIDYL-TRNA SYNTHETASE"/>
    <property type="match status" value="1"/>
</dbReference>
<protein>
    <recommendedName>
        <fullName evidence="9">Histidine--tRNA ligase</fullName>
        <ecNumber evidence="9">6.1.1.21</ecNumber>
    </recommendedName>
    <alternativeName>
        <fullName evidence="9">Histidyl-tRNA synthetase</fullName>
        <shortName evidence="9">HisRS</shortName>
    </alternativeName>
</protein>